<organism evidence="1 2">
    <name type="scientific">Rhodovulum sulfidophilum</name>
    <name type="common">Rhodobacter sulfidophilus</name>
    <dbReference type="NCBI Taxonomy" id="35806"/>
    <lineage>
        <taxon>Bacteria</taxon>
        <taxon>Pseudomonadati</taxon>
        <taxon>Pseudomonadota</taxon>
        <taxon>Alphaproteobacteria</taxon>
        <taxon>Rhodobacterales</taxon>
        <taxon>Paracoccaceae</taxon>
        <taxon>Rhodovulum</taxon>
    </lineage>
</organism>
<accession>A0A2W5N7K5</accession>
<sequence length="212" mass="23218">MFIPGSREIRRLLCLGAHSDDIEIGAGATVARLIRENPGLHVTWVVLSASGVRGEEARASAARYLGGVAHETRFAEFRDSHFPDQWAEVKAYVGALGATAPDLVLSHHGGDLHQDHRLVSELVWNTFRDHLVLEYEIPKYDGGLGSPNAFFAATAIEADAKIAGLMADFASQAGKHWFDDLTFRGLMRLRGLECHAPEGLAEAFYARKIRLG</sequence>
<protein>
    <submittedName>
        <fullName evidence="1">PIG-L domain-containing protein</fullName>
    </submittedName>
</protein>
<gene>
    <name evidence="1" type="ORF">DI556_11435</name>
</gene>
<dbReference type="Gene3D" id="3.40.50.10320">
    <property type="entry name" value="LmbE-like"/>
    <property type="match status" value="1"/>
</dbReference>
<dbReference type="SUPFAM" id="SSF102588">
    <property type="entry name" value="LmbE-like"/>
    <property type="match status" value="1"/>
</dbReference>
<name>A0A2W5N7K5_RHOSU</name>
<dbReference type="InterPro" id="IPR024078">
    <property type="entry name" value="LmbE-like_dom_sf"/>
</dbReference>
<dbReference type="InterPro" id="IPR003737">
    <property type="entry name" value="GlcNAc_PI_deacetylase-related"/>
</dbReference>
<dbReference type="Pfam" id="PF02585">
    <property type="entry name" value="PIG-L"/>
    <property type="match status" value="1"/>
</dbReference>
<reference evidence="1 2" key="1">
    <citation type="submission" date="2017-08" db="EMBL/GenBank/DDBJ databases">
        <title>Infants hospitalized years apart are colonized by the same room-sourced microbial strains.</title>
        <authorList>
            <person name="Brooks B."/>
            <person name="Olm M.R."/>
            <person name="Firek B.A."/>
            <person name="Baker R."/>
            <person name="Thomas B.C."/>
            <person name="Morowitz M.J."/>
            <person name="Banfield J.F."/>
        </authorList>
    </citation>
    <scope>NUCLEOTIDE SEQUENCE [LARGE SCALE GENOMIC DNA]</scope>
    <source>
        <strain evidence="1">S2_005_002_R2_34</strain>
    </source>
</reference>
<dbReference type="Proteomes" id="UP000249185">
    <property type="component" value="Unassembled WGS sequence"/>
</dbReference>
<evidence type="ECO:0000313" key="2">
    <source>
        <dbReference type="Proteomes" id="UP000249185"/>
    </source>
</evidence>
<dbReference type="EMBL" id="QFPW01000007">
    <property type="protein sequence ID" value="PZQ49471.1"/>
    <property type="molecule type" value="Genomic_DNA"/>
</dbReference>
<comment type="caution">
    <text evidence="1">The sequence shown here is derived from an EMBL/GenBank/DDBJ whole genome shotgun (WGS) entry which is preliminary data.</text>
</comment>
<dbReference type="AlphaFoldDB" id="A0A2W5N7K5"/>
<proteinExistence type="predicted"/>
<evidence type="ECO:0000313" key="1">
    <source>
        <dbReference type="EMBL" id="PZQ49471.1"/>
    </source>
</evidence>